<dbReference type="GO" id="GO:0046872">
    <property type="term" value="F:metal ion binding"/>
    <property type="evidence" value="ECO:0007669"/>
    <property type="project" value="UniProtKB-KW"/>
</dbReference>
<keyword evidence="2" id="KW-0732">Signal</keyword>
<name>L0HEF3_METFS</name>
<dbReference type="PANTHER" id="PTHR30632">
    <property type="entry name" value="MOLYBDATE-BINDING PERIPLASMIC PROTEIN"/>
    <property type="match status" value="1"/>
</dbReference>
<proteinExistence type="predicted"/>
<evidence type="ECO:0000313" key="4">
    <source>
        <dbReference type="Proteomes" id="UP000010824"/>
    </source>
</evidence>
<dbReference type="eggNOG" id="arCOG00219">
    <property type="taxonomic scope" value="Archaea"/>
</dbReference>
<reference evidence="4" key="1">
    <citation type="submission" date="2011-12" db="EMBL/GenBank/DDBJ databases">
        <title>Complete sequence of Methanoregula formicicum SMSP.</title>
        <authorList>
            <person name="Lucas S."/>
            <person name="Han J."/>
            <person name="Lapidus A."/>
            <person name="Cheng J.-F."/>
            <person name="Goodwin L."/>
            <person name="Pitluck S."/>
            <person name="Peters L."/>
            <person name="Ovchinnikova G."/>
            <person name="Teshima H."/>
            <person name="Detter J.C."/>
            <person name="Han C."/>
            <person name="Tapia R."/>
            <person name="Land M."/>
            <person name="Hauser L."/>
            <person name="Kyrpides N."/>
            <person name="Ivanova N."/>
            <person name="Pagani I."/>
            <person name="Imachi H."/>
            <person name="Tamaki H."/>
            <person name="Sekiguchi Y."/>
            <person name="Kamagata Y."/>
            <person name="Cadillo-Quiroz H."/>
            <person name="Zinder S."/>
            <person name="Liu W.-T."/>
            <person name="Woyke T."/>
        </authorList>
    </citation>
    <scope>NUCLEOTIDE SEQUENCE [LARGE SCALE GENOMIC DNA]</scope>
    <source>
        <strain evidence="4">DSM 22288 / NBRC 105244 / SMSP</strain>
    </source>
</reference>
<dbReference type="InterPro" id="IPR005950">
    <property type="entry name" value="ModA"/>
</dbReference>
<keyword evidence="1" id="KW-0479">Metal-binding</keyword>
<dbReference type="GO" id="GO:0015689">
    <property type="term" value="P:molybdate ion transport"/>
    <property type="evidence" value="ECO:0007669"/>
    <property type="project" value="InterPro"/>
</dbReference>
<dbReference type="AlphaFoldDB" id="L0HEF3"/>
<dbReference type="HOGENOM" id="CLU_065520_2_1_2"/>
<evidence type="ECO:0000256" key="1">
    <source>
        <dbReference type="ARBA" id="ARBA00022723"/>
    </source>
</evidence>
<dbReference type="PROSITE" id="PS51257">
    <property type="entry name" value="PROKAR_LIPOPROTEIN"/>
    <property type="match status" value="1"/>
</dbReference>
<evidence type="ECO:0000313" key="3">
    <source>
        <dbReference type="EMBL" id="AGB01678.1"/>
    </source>
</evidence>
<dbReference type="Gene3D" id="3.40.190.10">
    <property type="entry name" value="Periplasmic binding protein-like II"/>
    <property type="match status" value="2"/>
</dbReference>
<protein>
    <submittedName>
        <fullName evidence="3">Molybdenum ABC transporter, periplasmic molybdate-binding protein</fullName>
    </submittedName>
</protein>
<dbReference type="InterPro" id="IPR050682">
    <property type="entry name" value="ModA/WtpA"/>
</dbReference>
<dbReference type="PANTHER" id="PTHR30632:SF0">
    <property type="entry name" value="SULFATE-BINDING PROTEIN"/>
    <property type="match status" value="1"/>
</dbReference>
<dbReference type="EMBL" id="CP003167">
    <property type="protein sequence ID" value="AGB01678.1"/>
    <property type="molecule type" value="Genomic_DNA"/>
</dbReference>
<dbReference type="STRING" id="593750.Metfor_0617"/>
<accession>L0HEF3</accession>
<dbReference type="NCBIfam" id="TIGR01256">
    <property type="entry name" value="modA"/>
    <property type="match status" value="1"/>
</dbReference>
<dbReference type="InParanoid" id="L0HEF3"/>
<dbReference type="SUPFAM" id="SSF53850">
    <property type="entry name" value="Periplasmic binding protein-like II"/>
    <property type="match status" value="1"/>
</dbReference>
<dbReference type="GeneID" id="14309290"/>
<gene>
    <name evidence="3" type="ordered locus">Metfor_0617</name>
</gene>
<organism evidence="3 4">
    <name type="scientific">Methanoregula formicica (strain DSM 22288 / NBRC 105244 / SMSP)</name>
    <dbReference type="NCBI Taxonomy" id="593750"/>
    <lineage>
        <taxon>Archaea</taxon>
        <taxon>Methanobacteriati</taxon>
        <taxon>Methanobacteriota</taxon>
        <taxon>Stenosarchaea group</taxon>
        <taxon>Methanomicrobia</taxon>
        <taxon>Methanomicrobiales</taxon>
        <taxon>Methanoregulaceae</taxon>
        <taxon>Methanoregula</taxon>
    </lineage>
</organism>
<dbReference type="KEGG" id="mfo:Metfor_0617"/>
<dbReference type="PIRSF" id="PIRSF004846">
    <property type="entry name" value="ModA"/>
    <property type="match status" value="1"/>
</dbReference>
<dbReference type="Proteomes" id="UP000010824">
    <property type="component" value="Chromosome"/>
</dbReference>
<sequence precursor="true">MTQKLNSTLIISIALVILFIAAACAGCTSSSQGAKSTAAATTAVPTESILVFSGAGLKAPMEDAGKAFTQKYGIGVQYSYGGSGVLITQMNLTHKGDVFIPGSTNEWKTAKAQGLVDSYQLVAYHVPVIVVQKGNPKNIATLKDFAQPGMKIALGDVDATAIGKAGAKMFKKLNITADVEKNVVTRTPTINELVTIMNAGQADAALLTLDNVKTDKMDMIEIPLTVNEVLITPIGMTTFTQNSDAAAKFVAFVASDEGKAIFAKHGFPIYPDPVYANVQP</sequence>
<dbReference type="Pfam" id="PF13531">
    <property type="entry name" value="SBP_bac_11"/>
    <property type="match status" value="1"/>
</dbReference>
<reference evidence="3 4" key="2">
    <citation type="journal article" date="2014" name="Genome Announc.">
        <title>Complete Genome Sequence of Methanoregula formicica SMSPT, a Mesophilic Hydrogenotrophic Methanogen Isolated from a Methanogenic Upflow Anaerobic Sludge Blanket Reactor.</title>
        <authorList>
            <person name="Yamamoto K."/>
            <person name="Tamaki H."/>
            <person name="Cadillo-Quiroz H."/>
            <person name="Imachi H."/>
            <person name="Kyrpides N."/>
            <person name="Woyke T."/>
            <person name="Goodwin L."/>
            <person name="Zinder S.H."/>
            <person name="Kamagata Y."/>
            <person name="Liu W.T."/>
        </authorList>
    </citation>
    <scope>NUCLEOTIDE SEQUENCE [LARGE SCALE GENOMIC DNA]</scope>
    <source>
        <strain evidence="4">DSM 22288 / NBRC 105244 / SMSP</strain>
    </source>
</reference>
<dbReference type="RefSeq" id="WP_015284642.1">
    <property type="nucleotide sequence ID" value="NC_019943.1"/>
</dbReference>
<evidence type="ECO:0000256" key="2">
    <source>
        <dbReference type="ARBA" id="ARBA00022729"/>
    </source>
</evidence>
<keyword evidence="4" id="KW-1185">Reference proteome</keyword>
<dbReference type="GO" id="GO:0030973">
    <property type="term" value="F:molybdate ion binding"/>
    <property type="evidence" value="ECO:0007669"/>
    <property type="project" value="TreeGrafter"/>
</dbReference>
<dbReference type="CDD" id="cd13517">
    <property type="entry name" value="PBP2_ModA3_like"/>
    <property type="match status" value="1"/>
</dbReference>